<name>A0ABQ7U2Q9_SOLTU</name>
<keyword evidence="2" id="KW-1185">Reference proteome</keyword>
<organism evidence="1 2">
    <name type="scientific">Solanum tuberosum</name>
    <name type="common">Potato</name>
    <dbReference type="NCBI Taxonomy" id="4113"/>
    <lineage>
        <taxon>Eukaryota</taxon>
        <taxon>Viridiplantae</taxon>
        <taxon>Streptophyta</taxon>
        <taxon>Embryophyta</taxon>
        <taxon>Tracheophyta</taxon>
        <taxon>Spermatophyta</taxon>
        <taxon>Magnoliopsida</taxon>
        <taxon>eudicotyledons</taxon>
        <taxon>Gunneridae</taxon>
        <taxon>Pentapetalae</taxon>
        <taxon>asterids</taxon>
        <taxon>lamiids</taxon>
        <taxon>Solanales</taxon>
        <taxon>Solanaceae</taxon>
        <taxon>Solanoideae</taxon>
        <taxon>Solaneae</taxon>
        <taxon>Solanum</taxon>
    </lineage>
</organism>
<accession>A0ABQ7U2Q9</accession>
<comment type="caution">
    <text evidence="1">The sequence shown here is derived from an EMBL/GenBank/DDBJ whole genome shotgun (WGS) entry which is preliminary data.</text>
</comment>
<reference evidence="1 2" key="1">
    <citation type="journal article" date="2021" name="bioRxiv">
        <title>Chromosome-scale and haplotype-resolved genome assembly of a tetraploid potato cultivar.</title>
        <authorList>
            <person name="Sun H."/>
            <person name="Jiao W.-B."/>
            <person name="Krause K."/>
            <person name="Campoy J.A."/>
            <person name="Goel M."/>
            <person name="Folz-Donahue K."/>
            <person name="Kukat C."/>
            <person name="Huettel B."/>
            <person name="Schneeberger K."/>
        </authorList>
    </citation>
    <scope>NUCLEOTIDE SEQUENCE [LARGE SCALE GENOMIC DNA]</scope>
    <source>
        <strain evidence="1">SolTubOtavaFocal</strain>
        <tissue evidence="1">Leaves</tissue>
    </source>
</reference>
<gene>
    <name evidence="1" type="ORF">KY290_033625</name>
</gene>
<dbReference type="EMBL" id="JAIVGD010000026">
    <property type="protein sequence ID" value="KAH0740582.1"/>
    <property type="molecule type" value="Genomic_DNA"/>
</dbReference>
<evidence type="ECO:0000313" key="1">
    <source>
        <dbReference type="EMBL" id="KAH0740582.1"/>
    </source>
</evidence>
<sequence>MDFAQWKPNVQFPQSNIGNLSIGPFLRKRLDAYWGSIKEQEETLGFDNWTAMLENTQRTYTSAGDLETLDFNAESEYRMFPKNEITIAKGYSTIVESLASVLSLDTTVTEYEQVKFKNLSQREETHTSLIEYEQVEVEFISEKGKKHIPQI</sequence>
<evidence type="ECO:0000313" key="2">
    <source>
        <dbReference type="Proteomes" id="UP000826656"/>
    </source>
</evidence>
<dbReference type="Proteomes" id="UP000826656">
    <property type="component" value="Unassembled WGS sequence"/>
</dbReference>
<proteinExistence type="predicted"/>
<protein>
    <submittedName>
        <fullName evidence="1">Uncharacterized protein</fullName>
    </submittedName>
</protein>